<dbReference type="EMBL" id="VIFX01000004">
    <property type="protein sequence ID" value="TQR87907.1"/>
    <property type="molecule type" value="Genomic_DNA"/>
</dbReference>
<dbReference type="RefSeq" id="WP_142550940.1">
    <property type="nucleotide sequence ID" value="NZ_VIFX01000004.1"/>
</dbReference>
<dbReference type="AlphaFoldDB" id="A0A544W6N8"/>
<dbReference type="Proteomes" id="UP000315759">
    <property type="component" value="Unassembled WGS sequence"/>
</dbReference>
<organism evidence="1 2">
    <name type="scientific">Mycolicibacterium hodleri</name>
    <dbReference type="NCBI Taxonomy" id="49897"/>
    <lineage>
        <taxon>Bacteria</taxon>
        <taxon>Bacillati</taxon>
        <taxon>Actinomycetota</taxon>
        <taxon>Actinomycetes</taxon>
        <taxon>Mycobacteriales</taxon>
        <taxon>Mycobacteriaceae</taxon>
        <taxon>Mycolicibacterium</taxon>
    </lineage>
</organism>
<proteinExistence type="predicted"/>
<gene>
    <name evidence="1" type="ORF">D8S82_04715</name>
</gene>
<accession>A0A544W6N8</accession>
<comment type="caution">
    <text evidence="1">The sequence shown here is derived from an EMBL/GenBank/DDBJ whole genome shotgun (WGS) entry which is preliminary data.</text>
</comment>
<name>A0A544W6N8_9MYCO</name>
<keyword evidence="2" id="KW-1185">Reference proteome</keyword>
<protein>
    <submittedName>
        <fullName evidence="1">Uncharacterized protein</fullName>
    </submittedName>
</protein>
<evidence type="ECO:0000313" key="1">
    <source>
        <dbReference type="EMBL" id="TQR87907.1"/>
    </source>
</evidence>
<sequence>MGIVFRLAELLLMLVPVAGVVFAGISVWKRVQGTSAAPAPQEEQPAPANPAALWRIVTRTLEEHARTDTRWLEYELDTGKLLDFPLMTDLRAPLTTEFHKAKLRADLLRPGKAEDLVDDREAAAQYLAAVEDYTTAFDAAETEAIRRRRGDFSAEQQQRIARARSLLSVASDTAATQHEREQAYELAGKELDGLVVLPPTTRAGIERGIAGQLDG</sequence>
<reference evidence="1 2" key="1">
    <citation type="submission" date="2018-10" db="EMBL/GenBank/DDBJ databases">
        <title>Draft genome of Mycobacterium hodleri strain B.</title>
        <authorList>
            <person name="Amande T.J."/>
            <person name="Mcgenity T.J."/>
        </authorList>
    </citation>
    <scope>NUCLEOTIDE SEQUENCE [LARGE SCALE GENOMIC DNA]</scope>
    <source>
        <strain evidence="1 2">B</strain>
    </source>
</reference>
<evidence type="ECO:0000313" key="2">
    <source>
        <dbReference type="Proteomes" id="UP000315759"/>
    </source>
</evidence>